<dbReference type="KEGG" id="cdiv:CPM_1693"/>
<dbReference type="PRINTS" id="PR01840">
    <property type="entry name" value="TATCFAMILY"/>
</dbReference>
<name>A0A1N5WBH1_9ARCH</name>
<dbReference type="HAMAP" id="MF_00902">
    <property type="entry name" value="TatC"/>
    <property type="match status" value="1"/>
</dbReference>
<dbReference type="NCBIfam" id="TIGR01912">
    <property type="entry name" value="TatC-Arch"/>
    <property type="match status" value="1"/>
</dbReference>
<dbReference type="GO" id="GO:0033281">
    <property type="term" value="C:TAT protein transport complex"/>
    <property type="evidence" value="ECO:0007669"/>
    <property type="project" value="UniProtKB-UniRule"/>
</dbReference>
<comment type="subcellular location">
    <subcellularLocation>
        <location evidence="5">Cell membrane</location>
        <topology evidence="5">Multi-pass membrane protein</topology>
    </subcellularLocation>
    <subcellularLocation>
        <location evidence="1">Membrane</location>
        <topology evidence="1">Multi-pass membrane protein</topology>
    </subcellularLocation>
</comment>
<evidence type="ECO:0000256" key="4">
    <source>
        <dbReference type="ARBA" id="ARBA00023136"/>
    </source>
</evidence>
<dbReference type="EMBL" id="LT719092">
    <property type="protein sequence ID" value="SJK85479.1"/>
    <property type="molecule type" value="Genomic_DNA"/>
</dbReference>
<keyword evidence="4 5" id="KW-0472">Membrane</keyword>
<evidence type="ECO:0000256" key="3">
    <source>
        <dbReference type="ARBA" id="ARBA00022989"/>
    </source>
</evidence>
<comment type="function">
    <text evidence="5">Part of the twin-arginine translocation (Tat) system that transports large folded proteins containing a characteristic twin-arginine motif in their signal peptide across membranes.</text>
</comment>
<organism evidence="6 9">
    <name type="scientific">Cuniculiplasma divulgatum</name>
    <dbReference type="NCBI Taxonomy" id="1673428"/>
    <lineage>
        <taxon>Archaea</taxon>
        <taxon>Methanobacteriati</taxon>
        <taxon>Thermoplasmatota</taxon>
        <taxon>Thermoplasmata</taxon>
        <taxon>Thermoplasmatales</taxon>
        <taxon>Cuniculiplasmataceae</taxon>
        <taxon>Cuniculiplasma</taxon>
    </lineage>
</organism>
<keyword evidence="3 5" id="KW-1133">Transmembrane helix</keyword>
<keyword evidence="8" id="KW-1185">Reference proteome</keyword>
<reference evidence="7" key="2">
    <citation type="submission" date="2016-06" db="EMBL/GenBank/DDBJ databases">
        <authorList>
            <person name="Olsen C.W."/>
            <person name="Carey S."/>
            <person name="Hinshaw L."/>
            <person name="Karasin A.I."/>
        </authorList>
    </citation>
    <scope>NUCLEOTIDE SEQUENCE [LARGE SCALE GENOMIC DNA]</scope>
    <source>
        <strain evidence="7">PM4</strain>
    </source>
</reference>
<sequence length="278" mass="31387">MENGPLKVITNNIDELRFRVIRIVVPILVFFSIFLLFDLRSFYIGLGSISFHFPFIYPDPYENMGAQFLKLIIDHVITEHFQLIAIKPTDGVVADFYSCLFLSIIVTSPNISYQTGKFIGPALKASEKHLIKTTIYPALILFLIGALVGFYFVAPLMFRILYDFDLGVGAQPTMSITSFVSFFFIYVLSFGLSFETPVIMVGLTYLSIVPASYWRKNWRYAIVAALIFGVIFSPGVTGFTMILLAIPIIALYFVGIYASQRTERRKNNEIQKDLGGLS</sequence>
<dbReference type="Proteomes" id="UP000195607">
    <property type="component" value="Chromosome I"/>
</dbReference>
<evidence type="ECO:0000256" key="2">
    <source>
        <dbReference type="ARBA" id="ARBA00022692"/>
    </source>
</evidence>
<gene>
    <name evidence="5" type="primary">tatC</name>
    <name evidence="7" type="ORF">CPM_1693</name>
    <name evidence="6" type="ORF">CSP5_1722</name>
</gene>
<dbReference type="InterPro" id="IPR011532">
    <property type="entry name" value="TatC_arc"/>
</dbReference>
<dbReference type="GO" id="GO:0009977">
    <property type="term" value="F:proton motive force dependent protein transmembrane transporter activity"/>
    <property type="evidence" value="ECO:0007669"/>
    <property type="project" value="TreeGrafter"/>
</dbReference>
<evidence type="ECO:0000313" key="8">
    <source>
        <dbReference type="Proteomes" id="UP000187822"/>
    </source>
</evidence>
<dbReference type="InterPro" id="IPR002033">
    <property type="entry name" value="TatC"/>
</dbReference>
<dbReference type="Pfam" id="PF00902">
    <property type="entry name" value="TatC"/>
    <property type="match status" value="1"/>
</dbReference>
<reference evidence="8" key="3">
    <citation type="submission" date="2016-06" db="EMBL/GenBank/DDBJ databases">
        <authorList>
            <person name="Toshchakov V.S."/>
        </authorList>
    </citation>
    <scope>NUCLEOTIDE SEQUENCE [LARGE SCALE GENOMIC DNA]</scope>
    <source>
        <strain>PM4 (JCM 30641</strain>
        <strain evidence="8">\VKM B-2940)</strain>
    </source>
</reference>
<keyword evidence="5" id="KW-1003">Cell membrane</keyword>
<evidence type="ECO:0000256" key="5">
    <source>
        <dbReference type="HAMAP-Rule" id="MF_00902"/>
    </source>
</evidence>
<evidence type="ECO:0000313" key="9">
    <source>
        <dbReference type="Proteomes" id="UP000195607"/>
    </source>
</evidence>
<feature type="transmembrane region" description="Helical" evidence="5">
    <location>
        <begin position="182"/>
        <end position="206"/>
    </location>
</feature>
<reference evidence="6 9" key="1">
    <citation type="submission" date="2016-04" db="EMBL/GenBank/DDBJ databases">
        <authorList>
            <person name="Evans L.H."/>
            <person name="Alamgir A."/>
            <person name="Owens N."/>
            <person name="Weber N.D."/>
            <person name="Virtaneva K."/>
            <person name="Barbian K."/>
            <person name="Babar A."/>
            <person name="Rosenke K."/>
        </authorList>
    </citation>
    <scope>NUCLEOTIDE SEQUENCE [LARGE SCALE GENOMIC DNA]</scope>
    <source>
        <strain evidence="6">S5</strain>
        <strain evidence="9">S5(T) (JCM 30642 \VKM B-2941)</strain>
    </source>
</reference>
<evidence type="ECO:0000256" key="1">
    <source>
        <dbReference type="ARBA" id="ARBA00004141"/>
    </source>
</evidence>
<feature type="transmembrane region" description="Helical" evidence="5">
    <location>
        <begin position="138"/>
        <end position="162"/>
    </location>
</feature>
<keyword evidence="5" id="KW-0813">Transport</keyword>
<accession>A0A1N5WBH1</accession>
<evidence type="ECO:0000313" key="7">
    <source>
        <dbReference type="EMBL" id="SJK85479.1"/>
    </source>
</evidence>
<dbReference type="Proteomes" id="UP000187822">
    <property type="component" value="Chromosome I"/>
</dbReference>
<dbReference type="STRING" id="1673428.CPM_1693"/>
<keyword evidence="5" id="KW-0653">Protein transport</keyword>
<comment type="subunit">
    <text evidence="5">Forms a complex with TatA.</text>
</comment>
<evidence type="ECO:0000313" key="6">
    <source>
        <dbReference type="EMBL" id="SIM81870.1"/>
    </source>
</evidence>
<dbReference type="PANTHER" id="PTHR30371:SF0">
    <property type="entry name" value="SEC-INDEPENDENT PROTEIN TRANSLOCASE PROTEIN TATC, CHLOROPLASTIC-RELATED"/>
    <property type="match status" value="1"/>
</dbReference>
<protein>
    <recommendedName>
        <fullName evidence="5">Sec-independent protein translocase protein TatC</fullName>
    </recommendedName>
</protein>
<dbReference type="PANTHER" id="PTHR30371">
    <property type="entry name" value="SEC-INDEPENDENT PROTEIN TRANSLOCASE PROTEIN TATC"/>
    <property type="match status" value="1"/>
</dbReference>
<keyword evidence="5" id="KW-0811">Translocation</keyword>
<proteinExistence type="inferred from homology"/>
<dbReference type="EMBL" id="LT671858">
    <property type="protein sequence ID" value="SIM81870.1"/>
    <property type="molecule type" value="Genomic_DNA"/>
</dbReference>
<dbReference type="OrthoDB" id="15305at2157"/>
<dbReference type="GeneID" id="41588964"/>
<comment type="caution">
    <text evidence="5">Lacks conserved residue(s) required for the propagation of feature annotation.</text>
</comment>
<feature type="transmembrane region" description="Helical" evidence="5">
    <location>
        <begin position="20"/>
        <end position="39"/>
    </location>
</feature>
<dbReference type="AlphaFoldDB" id="A0A1N5WBH1"/>
<dbReference type="RefSeq" id="WP_077076622.1">
    <property type="nucleotide sequence ID" value="NZ_LT671858.1"/>
</dbReference>
<comment type="similarity">
    <text evidence="5">Belongs to the TatC family.</text>
</comment>
<dbReference type="GO" id="GO:0043953">
    <property type="term" value="P:protein transport by the Tat complex"/>
    <property type="evidence" value="ECO:0007669"/>
    <property type="project" value="UniProtKB-UniRule"/>
</dbReference>
<feature type="transmembrane region" description="Helical" evidence="5">
    <location>
        <begin position="218"/>
        <end position="235"/>
    </location>
</feature>
<dbReference type="GO" id="GO:0065002">
    <property type="term" value="P:intracellular protein transmembrane transport"/>
    <property type="evidence" value="ECO:0007669"/>
    <property type="project" value="TreeGrafter"/>
</dbReference>
<keyword evidence="2 5" id="KW-0812">Transmembrane</keyword>
<feature type="transmembrane region" description="Helical" evidence="5">
    <location>
        <begin position="241"/>
        <end position="258"/>
    </location>
</feature>